<feature type="signal peptide" evidence="6">
    <location>
        <begin position="1"/>
        <end position="23"/>
    </location>
</feature>
<dbReference type="InterPro" id="IPR013783">
    <property type="entry name" value="Ig-like_fold"/>
</dbReference>
<dbReference type="PANTHER" id="PTHR11860:SF87">
    <property type="entry name" value="CMRF35-LIKE MOLECULE 8"/>
    <property type="match status" value="1"/>
</dbReference>
<dbReference type="InterPro" id="IPR007110">
    <property type="entry name" value="Ig-like_dom"/>
</dbReference>
<accession>A0A674CIR2</accession>
<feature type="region of interest" description="Disordered" evidence="4">
    <location>
        <begin position="235"/>
        <end position="280"/>
    </location>
</feature>
<dbReference type="AlphaFoldDB" id="A0A674CIR2"/>
<dbReference type="OMA" id="ISSACKY"/>
<evidence type="ECO:0000256" key="4">
    <source>
        <dbReference type="SAM" id="MobiDB-lite"/>
    </source>
</evidence>
<evidence type="ECO:0000256" key="1">
    <source>
        <dbReference type="ARBA" id="ARBA00004370"/>
    </source>
</evidence>
<evidence type="ECO:0000313" key="8">
    <source>
        <dbReference type="Ensembl" id="ENSSTUP00000083364.1"/>
    </source>
</evidence>
<keyword evidence="5" id="KW-1133">Transmembrane helix</keyword>
<dbReference type="PANTHER" id="PTHR11860">
    <property type="entry name" value="POLYMERIC-IMMUNOGLOBULIN RECEPTOR"/>
    <property type="match status" value="1"/>
</dbReference>
<feature type="transmembrane region" description="Helical" evidence="5">
    <location>
        <begin position="285"/>
        <end position="308"/>
    </location>
</feature>
<keyword evidence="2 5" id="KW-0812">Transmembrane</keyword>
<dbReference type="FunCoup" id="A0A674CIR2">
    <property type="interactions" value="36"/>
</dbReference>
<dbReference type="CDD" id="cd05716">
    <property type="entry name" value="IgV_pIgR_like"/>
    <property type="match status" value="1"/>
</dbReference>
<dbReference type="Gene3D" id="2.60.40.10">
    <property type="entry name" value="Immunoglobulins"/>
    <property type="match status" value="2"/>
</dbReference>
<dbReference type="PROSITE" id="PS50835">
    <property type="entry name" value="IG_LIKE"/>
    <property type="match status" value="1"/>
</dbReference>
<dbReference type="GeneTree" id="ENSGT00950000182977"/>
<evidence type="ECO:0000259" key="7">
    <source>
        <dbReference type="PROSITE" id="PS50835"/>
    </source>
</evidence>
<evidence type="ECO:0000256" key="6">
    <source>
        <dbReference type="SAM" id="SignalP"/>
    </source>
</evidence>
<feature type="domain" description="Ig-like" evidence="7">
    <location>
        <begin position="121"/>
        <end position="225"/>
    </location>
</feature>
<dbReference type="InterPro" id="IPR013106">
    <property type="entry name" value="Ig_V-set"/>
</dbReference>
<dbReference type="GO" id="GO:0004888">
    <property type="term" value="F:transmembrane signaling receptor activity"/>
    <property type="evidence" value="ECO:0007669"/>
    <property type="project" value="TreeGrafter"/>
</dbReference>
<gene>
    <name evidence="8" type="primary">LOC115170026</name>
</gene>
<feature type="region of interest" description="Disordered" evidence="4">
    <location>
        <begin position="416"/>
        <end position="441"/>
    </location>
</feature>
<reference evidence="8" key="2">
    <citation type="submission" date="2025-09" db="UniProtKB">
        <authorList>
            <consortium name="Ensembl"/>
        </authorList>
    </citation>
    <scope>IDENTIFICATION</scope>
</reference>
<organism evidence="8 9">
    <name type="scientific">Salmo trutta</name>
    <name type="common">Brown trout</name>
    <dbReference type="NCBI Taxonomy" id="8032"/>
    <lineage>
        <taxon>Eukaryota</taxon>
        <taxon>Metazoa</taxon>
        <taxon>Chordata</taxon>
        <taxon>Craniata</taxon>
        <taxon>Vertebrata</taxon>
        <taxon>Euteleostomi</taxon>
        <taxon>Actinopterygii</taxon>
        <taxon>Neopterygii</taxon>
        <taxon>Teleostei</taxon>
        <taxon>Protacanthopterygii</taxon>
        <taxon>Salmoniformes</taxon>
        <taxon>Salmonidae</taxon>
        <taxon>Salmoninae</taxon>
        <taxon>Salmo</taxon>
    </lineage>
</organism>
<keyword evidence="6" id="KW-0732">Signal</keyword>
<proteinExistence type="predicted"/>
<evidence type="ECO:0000313" key="9">
    <source>
        <dbReference type="Proteomes" id="UP000472277"/>
    </source>
</evidence>
<dbReference type="Pfam" id="PF07686">
    <property type="entry name" value="V-set"/>
    <property type="match status" value="1"/>
</dbReference>
<dbReference type="Proteomes" id="UP000472277">
    <property type="component" value="Chromosome 31"/>
</dbReference>
<reference evidence="8" key="1">
    <citation type="submission" date="2025-08" db="UniProtKB">
        <authorList>
            <consortium name="Ensembl"/>
        </authorList>
    </citation>
    <scope>IDENTIFICATION</scope>
</reference>
<dbReference type="SUPFAM" id="SSF48726">
    <property type="entry name" value="Immunoglobulin"/>
    <property type="match status" value="2"/>
</dbReference>
<feature type="compositionally biased region" description="Low complexity" evidence="4">
    <location>
        <begin position="235"/>
        <end position="276"/>
    </location>
</feature>
<dbReference type="GO" id="GO:0005886">
    <property type="term" value="C:plasma membrane"/>
    <property type="evidence" value="ECO:0007669"/>
    <property type="project" value="TreeGrafter"/>
</dbReference>
<evidence type="ECO:0000256" key="3">
    <source>
        <dbReference type="ARBA" id="ARBA00023136"/>
    </source>
</evidence>
<keyword evidence="3 5" id="KW-0472">Membrane</keyword>
<dbReference type="InterPro" id="IPR036179">
    <property type="entry name" value="Ig-like_dom_sf"/>
</dbReference>
<feature type="chain" id="PRO_5025615824" evidence="6">
    <location>
        <begin position="24"/>
        <end position="441"/>
    </location>
</feature>
<keyword evidence="9" id="KW-1185">Reference proteome</keyword>
<dbReference type="SMART" id="SM00409">
    <property type="entry name" value="IG"/>
    <property type="match status" value="1"/>
</dbReference>
<dbReference type="InParanoid" id="A0A674CIR2"/>
<dbReference type="Ensembl" id="ENSSTUT00000088664.1">
    <property type="protein sequence ID" value="ENSSTUP00000083364.1"/>
    <property type="gene ID" value="ENSSTUG00000036616.1"/>
</dbReference>
<evidence type="ECO:0000256" key="2">
    <source>
        <dbReference type="ARBA" id="ARBA00022692"/>
    </source>
</evidence>
<dbReference type="InterPro" id="IPR050671">
    <property type="entry name" value="CD300_family_receptors"/>
</dbReference>
<comment type="subcellular location">
    <subcellularLocation>
        <location evidence="1">Membrane</location>
    </subcellularLocation>
</comment>
<protein>
    <submittedName>
        <fullName evidence="8">CMRF35-like molecule 8</fullName>
    </submittedName>
</protein>
<dbReference type="InterPro" id="IPR003599">
    <property type="entry name" value="Ig_sub"/>
</dbReference>
<sequence>MVILLVLTLKIVLLLAAVWSVYTVELITVEGYKGGKAEIRCPYREEWRSHQKYLCKGSKMECITFLGDNDIETEDEEWTSKWRYSLHDDKGVRVFIVTITNMVSDGAGKYWCGVERFGLDPEVYGDWCCENPTAVTGYEEQTVSIYCMYDEKTEDNEKYFCKVTTQSRCIDDVKVTTTKSQNGRFSLFDNRTAGAFTVTITRLTQEDAGRYLCGVQNNQALDTLSAVQLDIKISPTLSSPPTTTTTSPPTANSISPSSMSSPSPSSMSSPSPISPSTHNRSDTSVVIIVSAILVMLLLVLVVSLLTVYRWKLNQETADSSAPRVNTDTRINRECCHGDCDYEEIKDRPLLSSSGGETTTIYSTANLPTSPSDSLNYASVNFHKDASFPNETTVAIAKEGTSSGDYATVNVSQKPAYSTVNHPHNSSEAPPIYSTLSITRDT</sequence>
<name>A0A674CIR2_SALTR</name>
<evidence type="ECO:0000256" key="5">
    <source>
        <dbReference type="SAM" id="Phobius"/>
    </source>
</evidence>